<evidence type="ECO:0000313" key="12">
    <source>
        <dbReference type="EMBL" id="MDQ4214917.1"/>
    </source>
</evidence>
<dbReference type="PANTHER" id="PTHR24421">
    <property type="entry name" value="NITRATE/NITRITE SENSOR PROTEIN NARX-RELATED"/>
    <property type="match status" value="1"/>
</dbReference>
<dbReference type="EMBL" id="JAVFCB010000007">
    <property type="protein sequence ID" value="MDQ4214917.1"/>
    <property type="molecule type" value="Genomic_DNA"/>
</dbReference>
<feature type="transmembrane region" description="Helical" evidence="10">
    <location>
        <begin position="121"/>
        <end position="141"/>
    </location>
</feature>
<name>A0ABU0XIE7_9MICO</name>
<reference evidence="12 13" key="1">
    <citation type="submission" date="2023-08" db="EMBL/GenBank/DDBJ databases">
        <title>Microbacterium sp. nov., isolated from a waste landfill.</title>
        <authorList>
            <person name="Wen W."/>
        </authorList>
    </citation>
    <scope>NUCLEOTIDE SEQUENCE [LARGE SCALE GENOMIC DNA]</scope>
    <source>
        <strain evidence="12 13">ASV81</strain>
    </source>
</reference>
<dbReference type="EC" id="2.7.13.3" evidence="2"/>
<keyword evidence="8" id="KW-0902">Two-component regulatory system</keyword>
<sequence>MTRIPSLTWWSAGINLAGALAVVYGLWHVAPRIAPWVIVLMLAGLAAWAGRTLTAALRRPETDPAAQSASSRLSRVVAAAVPVALALTGGITAVPTQGLGAALLVVAVLLATSDPTTPAPAWGAVAAVGALATAAGALLAAQGAAGPDGAQAGVLGFVAVLAALVLAVVGGLGRRAQRVLLIERARSAEDALRAQEAASRVAIARDLHDVLAHSLGGLVVQLDAAEALLEAGDAEAAASRVAAARRLAADGLDEAREAVRTLREPGRPEPAAPPSDSIDPTELGDRLQALLTAHEAIGGSAGLGVTGRPRPVPPALADALVRTVQEGLSNARKHAPGSVVRIRILWHPDRVECVVENRIGSDVPAGAPGSGLASTGGGYGLRGVRERFAALGGTVNAGVDTGGLFRLRAEAPA</sequence>
<dbReference type="InterPro" id="IPR050482">
    <property type="entry name" value="Sensor_HK_TwoCompSys"/>
</dbReference>
<dbReference type="PANTHER" id="PTHR24421:SF10">
    <property type="entry name" value="NITRATE_NITRITE SENSOR PROTEIN NARQ"/>
    <property type="match status" value="1"/>
</dbReference>
<feature type="transmembrane region" description="Helical" evidence="10">
    <location>
        <begin position="33"/>
        <end position="50"/>
    </location>
</feature>
<dbReference type="Gene3D" id="1.20.5.1930">
    <property type="match status" value="1"/>
</dbReference>
<evidence type="ECO:0000313" key="13">
    <source>
        <dbReference type="Proteomes" id="UP001230289"/>
    </source>
</evidence>
<keyword evidence="6 12" id="KW-0418">Kinase</keyword>
<feature type="domain" description="Signal transduction histidine kinase subgroup 3 dimerisation and phosphoacceptor" evidence="11">
    <location>
        <begin position="200"/>
        <end position="265"/>
    </location>
</feature>
<evidence type="ECO:0000256" key="4">
    <source>
        <dbReference type="ARBA" id="ARBA00022679"/>
    </source>
</evidence>
<proteinExistence type="predicted"/>
<dbReference type="Pfam" id="PF07730">
    <property type="entry name" value="HisKA_3"/>
    <property type="match status" value="1"/>
</dbReference>
<dbReference type="SUPFAM" id="SSF55874">
    <property type="entry name" value="ATPase domain of HSP90 chaperone/DNA topoisomerase II/histidine kinase"/>
    <property type="match status" value="1"/>
</dbReference>
<dbReference type="Proteomes" id="UP001230289">
    <property type="component" value="Unassembled WGS sequence"/>
</dbReference>
<evidence type="ECO:0000256" key="6">
    <source>
        <dbReference type="ARBA" id="ARBA00022777"/>
    </source>
</evidence>
<dbReference type="InterPro" id="IPR011712">
    <property type="entry name" value="Sig_transdc_His_kin_sub3_dim/P"/>
</dbReference>
<dbReference type="RefSeq" id="WP_308489850.1">
    <property type="nucleotide sequence ID" value="NZ_JAVFCB010000007.1"/>
</dbReference>
<accession>A0ABU0XIE7</accession>
<comment type="catalytic activity">
    <reaction evidence="1">
        <text>ATP + protein L-histidine = ADP + protein N-phospho-L-histidine.</text>
        <dbReference type="EC" id="2.7.13.3"/>
    </reaction>
</comment>
<comment type="caution">
    <text evidence="12">The sequence shown here is derived from an EMBL/GenBank/DDBJ whole genome shotgun (WGS) entry which is preliminary data.</text>
</comment>
<gene>
    <name evidence="12" type="ORF">RBR11_13425</name>
</gene>
<evidence type="ECO:0000256" key="2">
    <source>
        <dbReference type="ARBA" id="ARBA00012438"/>
    </source>
</evidence>
<feature type="transmembrane region" description="Helical" evidence="10">
    <location>
        <begin position="7"/>
        <end position="27"/>
    </location>
</feature>
<evidence type="ECO:0000256" key="1">
    <source>
        <dbReference type="ARBA" id="ARBA00000085"/>
    </source>
</evidence>
<keyword evidence="5" id="KW-0547">Nucleotide-binding</keyword>
<keyword evidence="10" id="KW-0812">Transmembrane</keyword>
<evidence type="ECO:0000256" key="8">
    <source>
        <dbReference type="ARBA" id="ARBA00023012"/>
    </source>
</evidence>
<organism evidence="12 13">
    <name type="scientific">Microbacterium capsulatum</name>
    <dbReference type="NCBI Taxonomy" id="3041921"/>
    <lineage>
        <taxon>Bacteria</taxon>
        <taxon>Bacillati</taxon>
        <taxon>Actinomycetota</taxon>
        <taxon>Actinomycetes</taxon>
        <taxon>Micrococcales</taxon>
        <taxon>Microbacteriaceae</taxon>
        <taxon>Microbacterium</taxon>
    </lineage>
</organism>
<dbReference type="InterPro" id="IPR036890">
    <property type="entry name" value="HATPase_C_sf"/>
</dbReference>
<keyword evidence="10" id="KW-1133">Transmembrane helix</keyword>
<keyword evidence="3" id="KW-0597">Phosphoprotein</keyword>
<keyword evidence="13" id="KW-1185">Reference proteome</keyword>
<evidence type="ECO:0000256" key="5">
    <source>
        <dbReference type="ARBA" id="ARBA00022741"/>
    </source>
</evidence>
<feature type="transmembrane region" description="Helical" evidence="10">
    <location>
        <begin position="153"/>
        <end position="173"/>
    </location>
</feature>
<keyword evidence="4" id="KW-0808">Transferase</keyword>
<evidence type="ECO:0000256" key="7">
    <source>
        <dbReference type="ARBA" id="ARBA00022840"/>
    </source>
</evidence>
<feature type="transmembrane region" description="Helical" evidence="10">
    <location>
        <begin position="76"/>
        <end position="109"/>
    </location>
</feature>
<dbReference type="CDD" id="cd16917">
    <property type="entry name" value="HATPase_UhpB-NarQ-NarX-like"/>
    <property type="match status" value="1"/>
</dbReference>
<dbReference type="Gene3D" id="3.30.565.10">
    <property type="entry name" value="Histidine kinase-like ATPase, C-terminal domain"/>
    <property type="match status" value="1"/>
</dbReference>
<dbReference type="GO" id="GO:0016301">
    <property type="term" value="F:kinase activity"/>
    <property type="evidence" value="ECO:0007669"/>
    <property type="project" value="UniProtKB-KW"/>
</dbReference>
<evidence type="ECO:0000259" key="11">
    <source>
        <dbReference type="Pfam" id="PF07730"/>
    </source>
</evidence>
<evidence type="ECO:0000256" key="9">
    <source>
        <dbReference type="SAM" id="MobiDB-lite"/>
    </source>
</evidence>
<keyword evidence="10" id="KW-0472">Membrane</keyword>
<feature type="region of interest" description="Disordered" evidence="9">
    <location>
        <begin position="262"/>
        <end position="282"/>
    </location>
</feature>
<keyword evidence="7" id="KW-0067">ATP-binding</keyword>
<evidence type="ECO:0000256" key="10">
    <source>
        <dbReference type="SAM" id="Phobius"/>
    </source>
</evidence>
<evidence type="ECO:0000256" key="3">
    <source>
        <dbReference type="ARBA" id="ARBA00022553"/>
    </source>
</evidence>
<protein>
    <recommendedName>
        <fullName evidence="2">histidine kinase</fullName>
        <ecNumber evidence="2">2.7.13.3</ecNumber>
    </recommendedName>
</protein>